<gene>
    <name evidence="1" type="ORF">HYC85_009505</name>
</gene>
<keyword evidence="2" id="KW-1185">Reference proteome</keyword>
<dbReference type="AlphaFoldDB" id="A0A7J7HH26"/>
<evidence type="ECO:0000313" key="2">
    <source>
        <dbReference type="Proteomes" id="UP000593564"/>
    </source>
</evidence>
<reference evidence="2" key="1">
    <citation type="journal article" date="2020" name="Nat. Commun.">
        <title>Genome assembly of wild tea tree DASZ reveals pedigree and selection history of tea varieties.</title>
        <authorList>
            <person name="Zhang W."/>
            <person name="Zhang Y."/>
            <person name="Qiu H."/>
            <person name="Guo Y."/>
            <person name="Wan H."/>
            <person name="Zhang X."/>
            <person name="Scossa F."/>
            <person name="Alseekh S."/>
            <person name="Zhang Q."/>
            <person name="Wang P."/>
            <person name="Xu L."/>
            <person name="Schmidt M.H."/>
            <person name="Jia X."/>
            <person name="Li D."/>
            <person name="Zhu A."/>
            <person name="Guo F."/>
            <person name="Chen W."/>
            <person name="Ni D."/>
            <person name="Usadel B."/>
            <person name="Fernie A.R."/>
            <person name="Wen W."/>
        </authorList>
    </citation>
    <scope>NUCLEOTIDE SEQUENCE [LARGE SCALE GENOMIC DNA]</scope>
    <source>
        <strain evidence="2">cv. G240</strain>
    </source>
</reference>
<sequence>MTFLFPKQLVVMKERHMWAIDIKNILVQHASYYDFLDSGSKPQLGHQSSYHEIPKKSHLDSNLDNQTLQEDTPQETPSSSCSFTLSFSNTKQGIDVAKLLNAVTDSLVSLESSSQKNQTKKGTHCLGSSEYIQHFMIIELHE</sequence>
<comment type="caution">
    <text evidence="1">The sequence shown here is derived from an EMBL/GenBank/DDBJ whole genome shotgun (WGS) entry which is preliminary data.</text>
</comment>
<reference evidence="1 2" key="2">
    <citation type="submission" date="2020-07" db="EMBL/GenBank/DDBJ databases">
        <title>Genome assembly of wild tea tree DASZ reveals pedigree and selection history of tea varieties.</title>
        <authorList>
            <person name="Zhang W."/>
        </authorList>
    </citation>
    <scope>NUCLEOTIDE SEQUENCE [LARGE SCALE GENOMIC DNA]</scope>
    <source>
        <strain evidence="2">cv. G240</strain>
        <tissue evidence="1">Leaf</tissue>
    </source>
</reference>
<name>A0A7J7HH26_CAMSI</name>
<accession>A0A7J7HH26</accession>
<protein>
    <submittedName>
        <fullName evidence="1">Uncharacterized protein</fullName>
    </submittedName>
</protein>
<dbReference type="Proteomes" id="UP000593564">
    <property type="component" value="Unassembled WGS sequence"/>
</dbReference>
<dbReference type="EMBL" id="JACBKZ010000004">
    <property type="protein sequence ID" value="KAF5951561.1"/>
    <property type="molecule type" value="Genomic_DNA"/>
</dbReference>
<proteinExistence type="predicted"/>
<evidence type="ECO:0000313" key="1">
    <source>
        <dbReference type="EMBL" id="KAF5951561.1"/>
    </source>
</evidence>
<organism evidence="1 2">
    <name type="scientific">Camellia sinensis</name>
    <name type="common">Tea plant</name>
    <name type="synonym">Thea sinensis</name>
    <dbReference type="NCBI Taxonomy" id="4442"/>
    <lineage>
        <taxon>Eukaryota</taxon>
        <taxon>Viridiplantae</taxon>
        <taxon>Streptophyta</taxon>
        <taxon>Embryophyta</taxon>
        <taxon>Tracheophyta</taxon>
        <taxon>Spermatophyta</taxon>
        <taxon>Magnoliopsida</taxon>
        <taxon>eudicotyledons</taxon>
        <taxon>Gunneridae</taxon>
        <taxon>Pentapetalae</taxon>
        <taxon>asterids</taxon>
        <taxon>Ericales</taxon>
        <taxon>Theaceae</taxon>
        <taxon>Camellia</taxon>
    </lineage>
</organism>